<comment type="caution">
    <text evidence="8">The sequence shown here is derived from an EMBL/GenBank/DDBJ whole genome shotgun (WGS) entry which is preliminary data.</text>
</comment>
<evidence type="ECO:0000256" key="6">
    <source>
        <dbReference type="SAM" id="MobiDB-lite"/>
    </source>
</evidence>
<dbReference type="InterPro" id="IPR017941">
    <property type="entry name" value="Rieske_2Fe-2S"/>
</dbReference>
<protein>
    <submittedName>
        <fullName evidence="8">FAD-dependent oxidoreductase</fullName>
    </submittedName>
</protein>
<dbReference type="PROSITE" id="PS51296">
    <property type="entry name" value="RIESKE"/>
    <property type="match status" value="1"/>
</dbReference>
<keyword evidence="2" id="KW-0479">Metal-binding</keyword>
<feature type="region of interest" description="Disordered" evidence="6">
    <location>
        <begin position="459"/>
        <end position="496"/>
    </location>
</feature>
<name>A0ABN3PB43_9ACTN</name>
<evidence type="ECO:0000313" key="9">
    <source>
        <dbReference type="Proteomes" id="UP001501509"/>
    </source>
</evidence>
<reference evidence="8 9" key="1">
    <citation type="journal article" date="2019" name="Int. J. Syst. Evol. Microbiol.">
        <title>The Global Catalogue of Microorganisms (GCM) 10K type strain sequencing project: providing services to taxonomists for standard genome sequencing and annotation.</title>
        <authorList>
            <consortium name="The Broad Institute Genomics Platform"/>
            <consortium name="The Broad Institute Genome Sequencing Center for Infectious Disease"/>
            <person name="Wu L."/>
            <person name="Ma J."/>
        </authorList>
    </citation>
    <scope>NUCLEOTIDE SEQUENCE [LARGE SCALE GENOMIC DNA]</scope>
    <source>
        <strain evidence="8 9">JCM 6833</strain>
    </source>
</reference>
<keyword evidence="9" id="KW-1185">Reference proteome</keyword>
<sequence length="496" mass="54305">MTEDIEADVVVVGGGIAGISTAWELARAGRSVVLLEADRIAAGVTGHTTGRLSSAHPWIYAPLRDSLGPEATRSYARSQQEAVEHVCRVAGELGIDCDLERRPSHVYVEPGERVDDLRTEVEAVQEAGLDVSFVTETSLPYDIAGAMRVEDQVQFHPRRYLLGLAEDLVRRGGRIYERTRVVSQEGPHRLCTDGGRAVTAGDIVIATLFPLFDQGLLTFRLTPLRELVVAAPIAEEDDPGAMFITREENTRSVRTAPYKDGQRLLLITGESFPPGYNDVADHQRRLVEWTREHFKISEVDYWWTAQDLDTADKVPYVGQMDEHLYVATGYARSGMSHGVMSGRLLAGLLTGERAEWTDLYAPRRVHVAREAIPVLKTAASYGRRVVTGRVRPRPTSVEDIGPGSGAVVQRHGRPCAVHRDDDGELQVLSAKCTHLGCVVAFNDTEKAWECPCHGSRFAPDGSVLQGPATMPLRRLDSGEPSGGPSDESNEQDEPGA</sequence>
<dbReference type="InterPro" id="IPR036188">
    <property type="entry name" value="FAD/NAD-bd_sf"/>
</dbReference>
<evidence type="ECO:0000256" key="2">
    <source>
        <dbReference type="ARBA" id="ARBA00022723"/>
    </source>
</evidence>
<dbReference type="PRINTS" id="PR00162">
    <property type="entry name" value="RIESKE"/>
</dbReference>
<evidence type="ECO:0000256" key="4">
    <source>
        <dbReference type="ARBA" id="ARBA00023014"/>
    </source>
</evidence>
<dbReference type="SUPFAM" id="SSF50022">
    <property type="entry name" value="ISP domain"/>
    <property type="match status" value="1"/>
</dbReference>
<organism evidence="8 9">
    <name type="scientific">Actinomadura fulvescens</name>
    <dbReference type="NCBI Taxonomy" id="46160"/>
    <lineage>
        <taxon>Bacteria</taxon>
        <taxon>Bacillati</taxon>
        <taxon>Actinomycetota</taxon>
        <taxon>Actinomycetes</taxon>
        <taxon>Streptosporangiales</taxon>
        <taxon>Thermomonosporaceae</taxon>
        <taxon>Actinomadura</taxon>
    </lineage>
</organism>
<dbReference type="Gene3D" id="2.102.10.10">
    <property type="entry name" value="Rieske [2Fe-2S] iron-sulphur domain"/>
    <property type="match status" value="1"/>
</dbReference>
<evidence type="ECO:0000256" key="3">
    <source>
        <dbReference type="ARBA" id="ARBA00023004"/>
    </source>
</evidence>
<keyword evidence="5" id="KW-1015">Disulfide bond</keyword>
<dbReference type="InterPro" id="IPR006076">
    <property type="entry name" value="FAD-dep_OxRdtase"/>
</dbReference>
<dbReference type="Proteomes" id="UP001501509">
    <property type="component" value="Unassembled WGS sequence"/>
</dbReference>
<dbReference type="SUPFAM" id="SSF51905">
    <property type="entry name" value="FAD/NAD(P)-binding domain"/>
    <property type="match status" value="1"/>
</dbReference>
<dbReference type="Pfam" id="PF00355">
    <property type="entry name" value="Rieske"/>
    <property type="match status" value="1"/>
</dbReference>
<keyword evidence="3" id="KW-0408">Iron</keyword>
<accession>A0ABN3PB43</accession>
<dbReference type="PANTHER" id="PTHR13847:SF274">
    <property type="entry name" value="RIESKE 2FE-2S IRON-SULFUR PROTEIN YHFW-RELATED"/>
    <property type="match status" value="1"/>
</dbReference>
<dbReference type="Pfam" id="PF01266">
    <property type="entry name" value="DAO"/>
    <property type="match status" value="1"/>
</dbReference>
<evidence type="ECO:0000256" key="5">
    <source>
        <dbReference type="ARBA" id="ARBA00023157"/>
    </source>
</evidence>
<dbReference type="InterPro" id="IPR005805">
    <property type="entry name" value="Rieske_Fe-S_prot_C"/>
</dbReference>
<dbReference type="EMBL" id="BAAATD010000001">
    <property type="protein sequence ID" value="GAA2577026.1"/>
    <property type="molecule type" value="Genomic_DNA"/>
</dbReference>
<dbReference type="PANTHER" id="PTHR13847">
    <property type="entry name" value="SARCOSINE DEHYDROGENASE-RELATED"/>
    <property type="match status" value="1"/>
</dbReference>
<dbReference type="InterPro" id="IPR036922">
    <property type="entry name" value="Rieske_2Fe-2S_sf"/>
</dbReference>
<proteinExistence type="predicted"/>
<dbReference type="Gene3D" id="3.50.50.60">
    <property type="entry name" value="FAD/NAD(P)-binding domain"/>
    <property type="match status" value="1"/>
</dbReference>
<evidence type="ECO:0000259" key="7">
    <source>
        <dbReference type="PROSITE" id="PS51296"/>
    </source>
</evidence>
<dbReference type="RefSeq" id="WP_344537568.1">
    <property type="nucleotide sequence ID" value="NZ_BAAATD010000001.1"/>
</dbReference>
<feature type="domain" description="Rieske" evidence="7">
    <location>
        <begin position="392"/>
        <end position="482"/>
    </location>
</feature>
<keyword evidence="1" id="KW-0001">2Fe-2S</keyword>
<keyword evidence="4" id="KW-0411">Iron-sulfur</keyword>
<gene>
    <name evidence="8" type="ORF">GCM10010411_06940</name>
</gene>
<dbReference type="Gene3D" id="3.30.9.10">
    <property type="entry name" value="D-Amino Acid Oxidase, subunit A, domain 2"/>
    <property type="match status" value="1"/>
</dbReference>
<evidence type="ECO:0000313" key="8">
    <source>
        <dbReference type="EMBL" id="GAA2577026.1"/>
    </source>
</evidence>
<feature type="compositionally biased region" description="Acidic residues" evidence="6">
    <location>
        <begin position="487"/>
        <end position="496"/>
    </location>
</feature>
<evidence type="ECO:0000256" key="1">
    <source>
        <dbReference type="ARBA" id="ARBA00022714"/>
    </source>
</evidence>